<feature type="transmembrane region" description="Helical" evidence="1">
    <location>
        <begin position="9"/>
        <end position="31"/>
    </location>
</feature>
<comment type="caution">
    <text evidence="2">The sequence shown here is derived from an EMBL/GenBank/DDBJ whole genome shotgun (WGS) entry which is preliminary data.</text>
</comment>
<gene>
    <name evidence="2" type="ORF">SPHA_70744</name>
</gene>
<dbReference type="EMBL" id="CAHIKZ030005175">
    <property type="protein sequence ID" value="CAE1320471.1"/>
    <property type="molecule type" value="Genomic_DNA"/>
</dbReference>
<keyword evidence="1" id="KW-1133">Transmembrane helix</keyword>
<sequence>MLKISPSNFLFSSFFFFFLFLSLGAIFNIFVLPFPSILRYFFLSAFFSFLGLFHLRISFFNFFSFFRYVTLPFFLIFFFIHPLIFLTSITSAFVFNPALFFVVIHFFYIQFLLHFLIFFNHVHRKNFPHIINHSFPAFLPYVFSFIPFCTYFCLHCSEQYFFFDDSCRLLLNGTKIKENPIGIKKSLRPSKKKKKTRIKRGRKD</sequence>
<feature type="transmembrane region" description="Helical" evidence="1">
    <location>
        <begin position="65"/>
        <end position="86"/>
    </location>
</feature>
<keyword evidence="1" id="KW-0812">Transmembrane</keyword>
<keyword evidence="1" id="KW-0472">Membrane</keyword>
<keyword evidence="3" id="KW-1185">Reference proteome</keyword>
<feature type="transmembrane region" description="Helical" evidence="1">
    <location>
        <begin position="98"/>
        <end position="119"/>
    </location>
</feature>
<name>A0A812EC21_ACAPH</name>
<dbReference type="Proteomes" id="UP000597762">
    <property type="component" value="Unassembled WGS sequence"/>
</dbReference>
<proteinExistence type="predicted"/>
<reference evidence="2" key="1">
    <citation type="submission" date="2021-01" db="EMBL/GenBank/DDBJ databases">
        <authorList>
            <person name="Li R."/>
            <person name="Bekaert M."/>
        </authorList>
    </citation>
    <scope>NUCLEOTIDE SEQUENCE</scope>
    <source>
        <strain evidence="2">Farmed</strain>
    </source>
</reference>
<evidence type="ECO:0000313" key="2">
    <source>
        <dbReference type="EMBL" id="CAE1320471.1"/>
    </source>
</evidence>
<evidence type="ECO:0000313" key="3">
    <source>
        <dbReference type="Proteomes" id="UP000597762"/>
    </source>
</evidence>
<dbReference type="AlphaFoldDB" id="A0A812EC21"/>
<protein>
    <submittedName>
        <fullName evidence="2">Uncharacterized protein</fullName>
    </submittedName>
</protein>
<evidence type="ECO:0000256" key="1">
    <source>
        <dbReference type="SAM" id="Phobius"/>
    </source>
</evidence>
<accession>A0A812EC21</accession>
<organism evidence="2 3">
    <name type="scientific">Acanthosepion pharaonis</name>
    <name type="common">Pharaoh cuttlefish</name>
    <name type="synonym">Sepia pharaonis</name>
    <dbReference type="NCBI Taxonomy" id="158019"/>
    <lineage>
        <taxon>Eukaryota</taxon>
        <taxon>Metazoa</taxon>
        <taxon>Spiralia</taxon>
        <taxon>Lophotrochozoa</taxon>
        <taxon>Mollusca</taxon>
        <taxon>Cephalopoda</taxon>
        <taxon>Coleoidea</taxon>
        <taxon>Decapodiformes</taxon>
        <taxon>Sepiida</taxon>
        <taxon>Sepiina</taxon>
        <taxon>Sepiidae</taxon>
        <taxon>Acanthosepion</taxon>
    </lineage>
</organism>
<feature type="transmembrane region" description="Helical" evidence="1">
    <location>
        <begin position="37"/>
        <end position="53"/>
    </location>
</feature>